<keyword evidence="15" id="KW-1185">Reference proteome</keyword>
<evidence type="ECO:0000256" key="5">
    <source>
        <dbReference type="ARBA" id="ARBA00015043"/>
    </source>
</evidence>
<protein>
    <recommendedName>
        <fullName evidence="5">N-alpha-acetyltransferase 40</fullName>
        <ecNumber evidence="4">2.3.1.257</ecNumber>
    </recommendedName>
</protein>
<evidence type="ECO:0000256" key="1">
    <source>
        <dbReference type="ARBA" id="ARBA00004123"/>
    </source>
</evidence>
<organism evidence="14 15">
    <name type="scientific">Flemingia macrophylla</name>
    <dbReference type="NCBI Taxonomy" id="520843"/>
    <lineage>
        <taxon>Eukaryota</taxon>
        <taxon>Viridiplantae</taxon>
        <taxon>Streptophyta</taxon>
        <taxon>Embryophyta</taxon>
        <taxon>Tracheophyta</taxon>
        <taxon>Spermatophyta</taxon>
        <taxon>Magnoliopsida</taxon>
        <taxon>eudicotyledons</taxon>
        <taxon>Gunneridae</taxon>
        <taxon>Pentapetalae</taxon>
        <taxon>rosids</taxon>
        <taxon>fabids</taxon>
        <taxon>Fabales</taxon>
        <taxon>Fabaceae</taxon>
        <taxon>Papilionoideae</taxon>
        <taxon>50 kb inversion clade</taxon>
        <taxon>NPAAA clade</taxon>
        <taxon>indigoferoid/millettioid clade</taxon>
        <taxon>Phaseoleae</taxon>
        <taxon>Flemingia</taxon>
    </lineage>
</organism>
<feature type="domain" description="N-acetyltransferase" evidence="13">
    <location>
        <begin position="103"/>
        <end position="244"/>
    </location>
</feature>
<dbReference type="CDD" id="cd04301">
    <property type="entry name" value="NAT_SF"/>
    <property type="match status" value="1"/>
</dbReference>
<accession>A0ABD1N7X3</accession>
<keyword evidence="8" id="KW-0539">Nucleus</keyword>
<evidence type="ECO:0000256" key="6">
    <source>
        <dbReference type="ARBA" id="ARBA00022490"/>
    </source>
</evidence>
<dbReference type="GO" id="GO:0005737">
    <property type="term" value="C:cytoplasm"/>
    <property type="evidence" value="ECO:0007669"/>
    <property type="project" value="UniProtKB-SubCell"/>
</dbReference>
<evidence type="ECO:0000313" key="14">
    <source>
        <dbReference type="EMBL" id="KAL2344170.1"/>
    </source>
</evidence>
<dbReference type="Gene3D" id="3.40.630.30">
    <property type="match status" value="1"/>
</dbReference>
<evidence type="ECO:0000256" key="11">
    <source>
        <dbReference type="ARBA" id="ARBA00049524"/>
    </source>
</evidence>
<dbReference type="AlphaFoldDB" id="A0ABD1N7X3"/>
<evidence type="ECO:0000313" key="15">
    <source>
        <dbReference type="Proteomes" id="UP001603857"/>
    </source>
</evidence>
<evidence type="ECO:0000256" key="9">
    <source>
        <dbReference type="ARBA" id="ARBA00023315"/>
    </source>
</evidence>
<comment type="catalytic activity">
    <reaction evidence="11">
        <text>N-terminal L-seryl-[histone H4] + acetyl-CoA = N-terminal N(alpha)-acetyl-L-seryl-[histone H4] + CoA + H(+)</text>
        <dbReference type="Rhea" id="RHEA:50596"/>
        <dbReference type="Rhea" id="RHEA-COMP:12740"/>
        <dbReference type="Rhea" id="RHEA-COMP:12743"/>
        <dbReference type="ChEBI" id="CHEBI:15378"/>
        <dbReference type="ChEBI" id="CHEBI:57287"/>
        <dbReference type="ChEBI" id="CHEBI:57288"/>
        <dbReference type="ChEBI" id="CHEBI:64738"/>
        <dbReference type="ChEBI" id="CHEBI:83690"/>
        <dbReference type="EC" id="2.3.1.257"/>
    </reaction>
</comment>
<dbReference type="InterPro" id="IPR000182">
    <property type="entry name" value="GNAT_dom"/>
</dbReference>
<comment type="similarity">
    <text evidence="3">Belongs to the acetyltransferase family. NAA40 subfamily.</text>
</comment>
<dbReference type="EC" id="2.3.1.257" evidence="4"/>
<proteinExistence type="inferred from homology"/>
<dbReference type="EMBL" id="JBGMDY010000002">
    <property type="protein sequence ID" value="KAL2344170.1"/>
    <property type="molecule type" value="Genomic_DNA"/>
</dbReference>
<dbReference type="GO" id="GO:1990189">
    <property type="term" value="F:protein N-terminal-serine acetyltransferase activity"/>
    <property type="evidence" value="ECO:0007669"/>
    <property type="project" value="UniProtKB-EC"/>
</dbReference>
<dbReference type="PANTHER" id="PTHR20531">
    <property type="entry name" value="N-ALPHA-ACETYLTRANSFERASE 40"/>
    <property type="match status" value="1"/>
</dbReference>
<comment type="caution">
    <text evidence="14">The sequence shown here is derived from an EMBL/GenBank/DDBJ whole genome shotgun (WGS) entry which is preliminary data.</text>
</comment>
<name>A0ABD1N7X3_9FABA</name>
<comment type="catalytic activity">
    <reaction evidence="10">
        <text>N-terminal L-seryl-[histone H2A] + acetyl-CoA = N-terminal N(alpha)-acetyl-L-seryl-[histone H2A] + CoA + H(+)</text>
        <dbReference type="Rhea" id="RHEA:50600"/>
        <dbReference type="Rhea" id="RHEA-COMP:12742"/>
        <dbReference type="Rhea" id="RHEA-COMP:12744"/>
        <dbReference type="ChEBI" id="CHEBI:15378"/>
        <dbReference type="ChEBI" id="CHEBI:57287"/>
        <dbReference type="ChEBI" id="CHEBI:57288"/>
        <dbReference type="ChEBI" id="CHEBI:64738"/>
        <dbReference type="ChEBI" id="CHEBI:83690"/>
        <dbReference type="EC" id="2.3.1.257"/>
    </reaction>
</comment>
<evidence type="ECO:0000259" key="13">
    <source>
        <dbReference type="PROSITE" id="PS51186"/>
    </source>
</evidence>
<dbReference type="PROSITE" id="PS51186">
    <property type="entry name" value="GNAT"/>
    <property type="match status" value="1"/>
</dbReference>
<dbReference type="InterPro" id="IPR039949">
    <property type="entry name" value="NAA40"/>
</dbReference>
<evidence type="ECO:0000256" key="7">
    <source>
        <dbReference type="ARBA" id="ARBA00022679"/>
    </source>
</evidence>
<sequence length="274" mass="30966">MESESLQRRRSGSATSAIGEKRQKRSEVLAKKKAVEQLIKASRAQNDHLASFPAFRRFHVNGLSVCLKSGHGNQLSSPVKNYIQSLLKLNMEGPYGSEWPEEEKVKRRETVAPEAHYVFVHEVANSNADEMTMMLTAVETSTSCLEDSSPLVGFLQYRFILEEEIPVLYVYELQLEPRVQGKGLGKFLMQLVELIAQKNCMSAVMLTVQKANVSAMDFYTSKLRYIISATSPSKVNPMMNKSYEILCKTLNDEAKNILEDREDEFVQLDKDGSK</sequence>
<evidence type="ECO:0000256" key="10">
    <source>
        <dbReference type="ARBA" id="ARBA00047821"/>
    </source>
</evidence>
<dbReference type="GO" id="GO:0005634">
    <property type="term" value="C:nucleus"/>
    <property type="evidence" value="ECO:0007669"/>
    <property type="project" value="UniProtKB-SubCell"/>
</dbReference>
<reference evidence="14 15" key="1">
    <citation type="submission" date="2024-08" db="EMBL/GenBank/DDBJ databases">
        <title>Insights into the chromosomal genome structure of Flemingia macrophylla.</title>
        <authorList>
            <person name="Ding Y."/>
            <person name="Zhao Y."/>
            <person name="Bi W."/>
            <person name="Wu M."/>
            <person name="Zhao G."/>
            <person name="Gong Y."/>
            <person name="Li W."/>
            <person name="Zhang P."/>
        </authorList>
    </citation>
    <scope>NUCLEOTIDE SEQUENCE [LARGE SCALE GENOMIC DNA]</scope>
    <source>
        <strain evidence="14">DYQJB</strain>
        <tissue evidence="14">Leaf</tissue>
    </source>
</reference>
<dbReference type="InterPro" id="IPR016181">
    <property type="entry name" value="Acyl_CoA_acyltransferase"/>
</dbReference>
<evidence type="ECO:0000256" key="12">
    <source>
        <dbReference type="SAM" id="MobiDB-lite"/>
    </source>
</evidence>
<evidence type="ECO:0000256" key="8">
    <source>
        <dbReference type="ARBA" id="ARBA00023242"/>
    </source>
</evidence>
<keyword evidence="7" id="KW-0808">Transferase</keyword>
<gene>
    <name evidence="14" type="ORF">Fmac_005455</name>
</gene>
<evidence type="ECO:0000256" key="4">
    <source>
        <dbReference type="ARBA" id="ARBA00012950"/>
    </source>
</evidence>
<comment type="subcellular location">
    <subcellularLocation>
        <location evidence="2">Cytoplasm</location>
    </subcellularLocation>
    <subcellularLocation>
        <location evidence="1">Nucleus</location>
    </subcellularLocation>
</comment>
<dbReference type="SUPFAM" id="SSF55729">
    <property type="entry name" value="Acyl-CoA N-acyltransferases (Nat)"/>
    <property type="match status" value="1"/>
</dbReference>
<feature type="region of interest" description="Disordered" evidence="12">
    <location>
        <begin position="1"/>
        <end position="26"/>
    </location>
</feature>
<evidence type="ECO:0000256" key="2">
    <source>
        <dbReference type="ARBA" id="ARBA00004496"/>
    </source>
</evidence>
<dbReference type="PANTHER" id="PTHR20531:SF1">
    <property type="entry name" value="N-ALPHA-ACETYLTRANSFERASE 40"/>
    <property type="match status" value="1"/>
</dbReference>
<dbReference type="Proteomes" id="UP001603857">
    <property type="component" value="Unassembled WGS sequence"/>
</dbReference>
<dbReference type="Pfam" id="PF00583">
    <property type="entry name" value="Acetyltransf_1"/>
    <property type="match status" value="1"/>
</dbReference>
<keyword evidence="6" id="KW-0963">Cytoplasm</keyword>
<keyword evidence="9" id="KW-0012">Acyltransferase</keyword>
<evidence type="ECO:0000256" key="3">
    <source>
        <dbReference type="ARBA" id="ARBA00008870"/>
    </source>
</evidence>